<protein>
    <submittedName>
        <fullName evidence="1">Uncharacterized protein</fullName>
    </submittedName>
</protein>
<dbReference type="RefSeq" id="WP_067644746.1">
    <property type="nucleotide sequence ID" value="NZ_CP015249.1"/>
</dbReference>
<dbReference type="Proteomes" id="UP000076830">
    <property type="component" value="Chromosome"/>
</dbReference>
<dbReference type="InterPro" id="IPR011990">
    <property type="entry name" value="TPR-like_helical_dom_sf"/>
</dbReference>
<proteinExistence type="predicted"/>
<dbReference type="Pfam" id="PF13432">
    <property type="entry name" value="TPR_16"/>
    <property type="match status" value="1"/>
</dbReference>
<keyword evidence="2" id="KW-1185">Reference proteome</keyword>
<organism evidence="1 2">
    <name type="scientific">Dokdonella koreensis DS-123</name>
    <dbReference type="NCBI Taxonomy" id="1300342"/>
    <lineage>
        <taxon>Bacteria</taxon>
        <taxon>Pseudomonadati</taxon>
        <taxon>Pseudomonadota</taxon>
        <taxon>Gammaproteobacteria</taxon>
        <taxon>Lysobacterales</taxon>
        <taxon>Rhodanobacteraceae</taxon>
        <taxon>Dokdonella</taxon>
    </lineage>
</organism>
<evidence type="ECO:0000313" key="1">
    <source>
        <dbReference type="EMBL" id="ANB16977.1"/>
    </source>
</evidence>
<gene>
    <name evidence="1" type="ORF">I596_947</name>
</gene>
<dbReference type="AlphaFoldDB" id="A0A160DRX1"/>
<dbReference type="Gene3D" id="1.25.40.10">
    <property type="entry name" value="Tetratricopeptide repeat domain"/>
    <property type="match status" value="1"/>
</dbReference>
<reference evidence="1 2" key="1">
    <citation type="submission" date="2016-04" db="EMBL/GenBank/DDBJ databases">
        <title>Complete genome sequence of Dokdonella koreensis DS-123T.</title>
        <authorList>
            <person name="Kim J.F."/>
            <person name="Lee H."/>
            <person name="Kwak M.-J."/>
        </authorList>
    </citation>
    <scope>NUCLEOTIDE SEQUENCE [LARGE SCALE GENOMIC DNA]</scope>
    <source>
        <strain evidence="1 2">DS-123</strain>
    </source>
</reference>
<dbReference type="EMBL" id="CP015249">
    <property type="protein sequence ID" value="ANB16977.1"/>
    <property type="molecule type" value="Genomic_DNA"/>
</dbReference>
<sequence>MQSDDQIVFDSARRFMQRGDFDAALRPLEALLAVHPEATALRWHRSRCLEKLGRRAEAIAELDQVIQRRSDYLPALLARMDLGDGDEAVPEDAGLFRRILALEPGHPRASYRLARALADDADAALPLLDRALAADPSQHDAWRLRADLRYRAAAQPGDAVPAATLVRDPLGIAYDRTLLEAALADYESAAAIEEDTRTDLRIAEIAQRLDRPAEALERYDAALRRLAGDDPARAHVQALRDRAEGGSAGEREHYARMIEASLGAANADRSLREDWADAAMRSAADQIRKGADVPAALETFVSDSPDDMTVTYIARQIYNLAHEPPPGLEPAVPADFPAYQGRHADTVARAIEPLGYLPLADAEAKNLTVTLGQRVLIRLFTHPQFGAAAAFAMRPKWPGLLGYLVMLLSGKWRIQRMLECSARISDGCFLSTREAGPDPFDYGGAEHFRFETLPRGSGPAAVARRHAERVEDYLAAHPDCHVDVPASLDGVEGQWIESNQIKAEHRRSLDYVTDAELRGVLGKHYDRYAGKVRARLALMTAE</sequence>
<dbReference type="SUPFAM" id="SSF48452">
    <property type="entry name" value="TPR-like"/>
    <property type="match status" value="1"/>
</dbReference>
<name>A0A160DRX1_9GAMM</name>
<accession>A0A160DRX1</accession>
<dbReference type="KEGG" id="dko:I596_947"/>
<dbReference type="STRING" id="1300342.I596_947"/>
<dbReference type="OrthoDB" id="5477554at2"/>
<evidence type="ECO:0000313" key="2">
    <source>
        <dbReference type="Proteomes" id="UP000076830"/>
    </source>
</evidence>